<protein>
    <submittedName>
        <fullName evidence="5">DmsE family decaheme c-type cytochrome</fullName>
    </submittedName>
</protein>
<feature type="chain" id="PRO_5037471867" evidence="3">
    <location>
        <begin position="26"/>
        <end position="353"/>
    </location>
</feature>
<evidence type="ECO:0000256" key="1">
    <source>
        <dbReference type="ARBA" id="ARBA00022729"/>
    </source>
</evidence>
<evidence type="ECO:0000313" key="6">
    <source>
        <dbReference type="Proteomes" id="UP000596827"/>
    </source>
</evidence>
<comment type="caution">
    <text evidence="5">The sequence shown here is derived from an EMBL/GenBank/DDBJ whole genome shotgun (WGS) entry which is preliminary data.</text>
</comment>
<accession>A0A923M627</accession>
<keyword evidence="6" id="KW-1185">Reference proteome</keyword>
<organism evidence="5 6">
    <name type="scientific">Ramlibacter albus</name>
    <dbReference type="NCBI Taxonomy" id="2079448"/>
    <lineage>
        <taxon>Bacteria</taxon>
        <taxon>Pseudomonadati</taxon>
        <taxon>Pseudomonadota</taxon>
        <taxon>Betaproteobacteria</taxon>
        <taxon>Burkholderiales</taxon>
        <taxon>Comamonadaceae</taxon>
        <taxon>Ramlibacter</taxon>
    </lineage>
</organism>
<dbReference type="EMBL" id="JACORU010000002">
    <property type="protein sequence ID" value="MBC5764476.1"/>
    <property type="molecule type" value="Genomic_DNA"/>
</dbReference>
<dbReference type="NCBIfam" id="TIGR01905">
    <property type="entry name" value="paired_CXXCH_1"/>
    <property type="match status" value="3"/>
</dbReference>
<evidence type="ECO:0000259" key="4">
    <source>
        <dbReference type="Pfam" id="PF09699"/>
    </source>
</evidence>
<feature type="domain" description="Doubled CXXCH motif" evidence="4">
    <location>
        <begin position="244"/>
        <end position="279"/>
    </location>
</feature>
<name>A0A923M627_9BURK</name>
<sequence length="353" mass="37559">MKTIRRAFALLAVLTGVGLAQPALAALPDMGSGGAARAATAQEKLKKEAVCTKCHDESDNAPVLQMYQTKHGVRGDARTPVCQTCHGESDQHVKGKPGAKGDDKRPPVDIAFKKGGSYPQAHDKVRGETCISCHTGGNRLHWDGGQHQQQGVSCNDCHSVHKPADKVMAKNTQGEVCYTCHKKQRAETHRISTHPIDAGKVACSDCHNPHGSAGPKLVKKNTINETCFNCHAEKRGPFLWNHASANDDCMNCHTPHGSTVAPLLKVRPPFLCQQCHGNTTPHPGNIYSGASLPGGVIANINQSPISATNPVNPLTGAAVTKNNPPVQAAYRGCVNCHQAVHGSNHPGGIYLIR</sequence>
<dbReference type="Proteomes" id="UP000596827">
    <property type="component" value="Unassembled WGS sequence"/>
</dbReference>
<dbReference type="InterPro" id="IPR010177">
    <property type="entry name" value="Paired_CXXCH_1"/>
</dbReference>
<gene>
    <name evidence="5" type="ORF">H8R02_08445</name>
</gene>
<dbReference type="InterPro" id="IPR051829">
    <property type="entry name" value="Multiheme_Cytochr_ET"/>
</dbReference>
<dbReference type="RefSeq" id="WP_187080946.1">
    <property type="nucleotide sequence ID" value="NZ_JACORU010000002.1"/>
</dbReference>
<feature type="region of interest" description="Disordered" evidence="2">
    <location>
        <begin position="85"/>
        <end position="107"/>
    </location>
</feature>
<feature type="domain" description="Doubled CXXCH motif" evidence="4">
    <location>
        <begin position="195"/>
        <end position="235"/>
    </location>
</feature>
<dbReference type="InterPro" id="IPR036280">
    <property type="entry name" value="Multihaem_cyt_sf"/>
</dbReference>
<evidence type="ECO:0000313" key="5">
    <source>
        <dbReference type="EMBL" id="MBC5764476.1"/>
    </source>
</evidence>
<feature type="signal peptide" evidence="3">
    <location>
        <begin position="1"/>
        <end position="25"/>
    </location>
</feature>
<dbReference type="InterPro" id="IPR020015">
    <property type="entry name" value="Decahaem_cyt-c_DmsE"/>
</dbReference>
<dbReference type="PANTHER" id="PTHR35038">
    <property type="entry name" value="DISSIMILATORY SULFITE REDUCTASE SIRA"/>
    <property type="match status" value="1"/>
</dbReference>
<dbReference type="Gene3D" id="3.90.10.10">
    <property type="entry name" value="Cytochrome C3"/>
    <property type="match status" value="2"/>
</dbReference>
<dbReference type="PANTHER" id="PTHR35038:SF8">
    <property type="entry name" value="C-TYPE POLYHEME CYTOCHROME OMCC"/>
    <property type="match status" value="1"/>
</dbReference>
<reference evidence="5" key="1">
    <citation type="submission" date="2020-08" db="EMBL/GenBank/DDBJ databases">
        <title>Ramlibacter sp. GTP1 16S ribosomal RNA gene genome sequencing and assembly.</title>
        <authorList>
            <person name="Kang M."/>
        </authorList>
    </citation>
    <scope>NUCLEOTIDE SEQUENCE</scope>
    <source>
        <strain evidence="5">GTP1</strain>
    </source>
</reference>
<evidence type="ECO:0000256" key="3">
    <source>
        <dbReference type="SAM" id="SignalP"/>
    </source>
</evidence>
<dbReference type="GO" id="GO:0016491">
    <property type="term" value="F:oxidoreductase activity"/>
    <property type="evidence" value="ECO:0007669"/>
    <property type="project" value="TreeGrafter"/>
</dbReference>
<keyword evidence="1 3" id="KW-0732">Signal</keyword>
<dbReference type="Pfam" id="PF09699">
    <property type="entry name" value="Paired_CXXCH_1"/>
    <property type="match status" value="3"/>
</dbReference>
<dbReference type="NCBIfam" id="TIGR03508">
    <property type="entry name" value="decahem_SO"/>
    <property type="match status" value="1"/>
</dbReference>
<evidence type="ECO:0000256" key="2">
    <source>
        <dbReference type="SAM" id="MobiDB-lite"/>
    </source>
</evidence>
<feature type="compositionally biased region" description="Basic and acidic residues" evidence="2">
    <location>
        <begin position="87"/>
        <end position="107"/>
    </location>
</feature>
<feature type="domain" description="Doubled CXXCH motif" evidence="4">
    <location>
        <begin position="153"/>
        <end position="185"/>
    </location>
</feature>
<proteinExistence type="predicted"/>
<dbReference type="AlphaFoldDB" id="A0A923M627"/>
<dbReference type="SUPFAM" id="SSF48695">
    <property type="entry name" value="Multiheme cytochromes"/>
    <property type="match status" value="2"/>
</dbReference>